<dbReference type="Pfam" id="PF13424">
    <property type="entry name" value="TPR_12"/>
    <property type="match status" value="1"/>
</dbReference>
<evidence type="ECO:0000313" key="3">
    <source>
        <dbReference type="Proteomes" id="UP000631670"/>
    </source>
</evidence>
<name>A0ABR9HZF3_9PSEU</name>
<reference evidence="2 3" key="1">
    <citation type="submission" date="2020-10" db="EMBL/GenBank/DDBJ databases">
        <title>Sequencing the genomes of 1000 actinobacteria strains.</title>
        <authorList>
            <person name="Klenk H.-P."/>
        </authorList>
    </citation>
    <scope>NUCLEOTIDE SEQUENCE [LARGE SCALE GENOMIC DNA]</scope>
    <source>
        <strain evidence="2 3">DSM 44653</strain>
    </source>
</reference>
<sequence length="741" mass="79944">MVTPDLRQPEDPAAQDPPPDAGDDGPLRVRNTVSGTVGVVVQAGVVHGDVSLHTAPLPPAPVVPRQLPAAPALFAGRSAELARLNRVLTATTAPADPAGAGQGAAVLVSAIGGAGGIGKTWLALTWAYRHLERFPDGQLFVDLHGFSPTGEPVQPAVAVRGFLDALGVEANRIPTDLDAQAALYRSLVAGRRMLIVLDNAATSDQVAPLLPGSPSCTVLVTGRHRLDSLIDRHGARHLPLDVLSPEEARGLLAARLGDDRVAAEPEAVDELIGLCGGHPLALSITARTADTRPGAALAEAAAELRDLGLEALDHDTDPAASLPTVLSWSLRHLTDQQRTVFALLGIAPGPDTTPPATAALTALPDRLARRTLSGLENASLLERRPSGRYAMHDLVRRYATDTAHTTLTKEVREAALTRVGDLHLHTAHAANRLLDPHYVLVPPEPPAPGVHPHPLPDTAAALAWMDAEHATLLATQRTAATLCHHHTVWHLAWNLHTFHLRRGHRHDTFTTWQAALHAADHLPDPATRSRTHRHLGDACSRLGLHDQASTHLAQALDLALRHHDPAEQAHTHHALAVAWERRRDNQQALEHAHHALDLYRALDQPVWEACALSAVGWYAARLARFDTAREHCQAALTLHRHHHNPDGEAGTLDSLGYIAHHTGDHHQALDHYHHALTLLRGVGAAYTVADTLDHVGHPHAALGRHEQARTVWREALELYREQGRDADAERVQHQLDNLDHT</sequence>
<keyword evidence="3" id="KW-1185">Reference proteome</keyword>
<dbReference type="PANTHER" id="PTHR47691">
    <property type="entry name" value="REGULATOR-RELATED"/>
    <property type="match status" value="1"/>
</dbReference>
<dbReference type="Gene3D" id="1.25.40.10">
    <property type="entry name" value="Tetratricopeptide repeat domain"/>
    <property type="match status" value="2"/>
</dbReference>
<dbReference type="InterPro" id="IPR011990">
    <property type="entry name" value="TPR-like_helical_dom_sf"/>
</dbReference>
<feature type="region of interest" description="Disordered" evidence="1">
    <location>
        <begin position="1"/>
        <end position="27"/>
    </location>
</feature>
<dbReference type="SUPFAM" id="SSF52540">
    <property type="entry name" value="P-loop containing nucleoside triphosphate hydrolases"/>
    <property type="match status" value="1"/>
</dbReference>
<organism evidence="2 3">
    <name type="scientific">Amycolatopsis lexingtonensis</name>
    <dbReference type="NCBI Taxonomy" id="218822"/>
    <lineage>
        <taxon>Bacteria</taxon>
        <taxon>Bacillati</taxon>
        <taxon>Actinomycetota</taxon>
        <taxon>Actinomycetes</taxon>
        <taxon>Pseudonocardiales</taxon>
        <taxon>Pseudonocardiaceae</taxon>
        <taxon>Amycolatopsis</taxon>
    </lineage>
</organism>
<comment type="caution">
    <text evidence="2">The sequence shown here is derived from an EMBL/GenBank/DDBJ whole genome shotgun (WGS) entry which is preliminary data.</text>
</comment>
<dbReference type="PANTHER" id="PTHR47691:SF3">
    <property type="entry name" value="HTH-TYPE TRANSCRIPTIONAL REGULATOR RV0890C-RELATED"/>
    <property type="match status" value="1"/>
</dbReference>
<dbReference type="InterPro" id="IPR027417">
    <property type="entry name" value="P-loop_NTPase"/>
</dbReference>
<dbReference type="Proteomes" id="UP000631670">
    <property type="component" value="Unassembled WGS sequence"/>
</dbReference>
<dbReference type="PRINTS" id="PR00364">
    <property type="entry name" value="DISEASERSIST"/>
</dbReference>
<dbReference type="SMART" id="SM00028">
    <property type="entry name" value="TPR"/>
    <property type="match status" value="5"/>
</dbReference>
<evidence type="ECO:0000313" key="2">
    <source>
        <dbReference type="EMBL" id="MBE1496315.1"/>
    </source>
</evidence>
<dbReference type="Gene3D" id="3.40.50.300">
    <property type="entry name" value="P-loop containing nucleotide triphosphate hydrolases"/>
    <property type="match status" value="1"/>
</dbReference>
<dbReference type="EMBL" id="JADBEG010000001">
    <property type="protein sequence ID" value="MBE1496315.1"/>
    <property type="molecule type" value="Genomic_DNA"/>
</dbReference>
<gene>
    <name evidence="2" type="ORF">H4696_003415</name>
</gene>
<protein>
    <submittedName>
        <fullName evidence="2">Tfp pilus assembly protein PilF</fullName>
    </submittedName>
</protein>
<dbReference type="InterPro" id="IPR019734">
    <property type="entry name" value="TPR_rpt"/>
</dbReference>
<proteinExistence type="predicted"/>
<dbReference type="RefSeq" id="WP_338078682.1">
    <property type="nucleotide sequence ID" value="NZ_JADBEG010000001.1"/>
</dbReference>
<accession>A0ABR9HZF3</accession>
<evidence type="ECO:0000256" key="1">
    <source>
        <dbReference type="SAM" id="MobiDB-lite"/>
    </source>
</evidence>
<dbReference type="SUPFAM" id="SSF48452">
    <property type="entry name" value="TPR-like"/>
    <property type="match status" value="1"/>
</dbReference>